<keyword evidence="2" id="KW-0732">Signal</keyword>
<dbReference type="InterPro" id="IPR036179">
    <property type="entry name" value="Ig-like_dom_sf"/>
</dbReference>
<keyword evidence="4" id="KW-1185">Reference proteome</keyword>
<name>A0AAV2KS77_KNICA</name>
<feature type="compositionally biased region" description="Low complexity" evidence="1">
    <location>
        <begin position="119"/>
        <end position="139"/>
    </location>
</feature>
<gene>
    <name evidence="3" type="ORF">KC01_LOCUS20439</name>
</gene>
<feature type="signal peptide" evidence="2">
    <location>
        <begin position="1"/>
        <end position="19"/>
    </location>
</feature>
<evidence type="ECO:0000256" key="1">
    <source>
        <dbReference type="SAM" id="MobiDB-lite"/>
    </source>
</evidence>
<feature type="region of interest" description="Disordered" evidence="1">
    <location>
        <begin position="114"/>
        <end position="145"/>
    </location>
</feature>
<proteinExistence type="predicted"/>
<evidence type="ECO:0000313" key="3">
    <source>
        <dbReference type="EMBL" id="CAL1591019.1"/>
    </source>
</evidence>
<organism evidence="3 4">
    <name type="scientific">Knipowitschia caucasica</name>
    <name type="common">Caucasian dwarf goby</name>
    <name type="synonym">Pomatoschistus caucasicus</name>
    <dbReference type="NCBI Taxonomy" id="637954"/>
    <lineage>
        <taxon>Eukaryota</taxon>
        <taxon>Metazoa</taxon>
        <taxon>Chordata</taxon>
        <taxon>Craniata</taxon>
        <taxon>Vertebrata</taxon>
        <taxon>Euteleostomi</taxon>
        <taxon>Actinopterygii</taxon>
        <taxon>Neopterygii</taxon>
        <taxon>Teleostei</taxon>
        <taxon>Neoteleostei</taxon>
        <taxon>Acanthomorphata</taxon>
        <taxon>Gobiaria</taxon>
        <taxon>Gobiiformes</taxon>
        <taxon>Gobioidei</taxon>
        <taxon>Gobiidae</taxon>
        <taxon>Gobiinae</taxon>
        <taxon>Knipowitschia</taxon>
    </lineage>
</organism>
<dbReference type="EMBL" id="OZ035841">
    <property type="protein sequence ID" value="CAL1591019.1"/>
    <property type="molecule type" value="Genomic_DNA"/>
</dbReference>
<protein>
    <recommendedName>
        <fullName evidence="5">Ig-like domain-containing protein</fullName>
    </recommendedName>
</protein>
<evidence type="ECO:0000313" key="4">
    <source>
        <dbReference type="Proteomes" id="UP001497482"/>
    </source>
</evidence>
<accession>A0AAV2KS77</accession>
<feature type="chain" id="PRO_5043707677" description="Ig-like domain-containing protein" evidence="2">
    <location>
        <begin position="20"/>
        <end position="190"/>
    </location>
</feature>
<reference evidence="3 4" key="1">
    <citation type="submission" date="2024-04" db="EMBL/GenBank/DDBJ databases">
        <authorList>
            <person name="Waldvogel A.-M."/>
            <person name="Schoenle A."/>
        </authorList>
    </citation>
    <scope>NUCLEOTIDE SEQUENCE [LARGE SCALE GENOMIC DNA]</scope>
</reference>
<evidence type="ECO:0008006" key="5">
    <source>
        <dbReference type="Google" id="ProtNLM"/>
    </source>
</evidence>
<dbReference type="Gene3D" id="2.60.40.10">
    <property type="entry name" value="Immunoglobulins"/>
    <property type="match status" value="1"/>
</dbReference>
<sequence length="190" mass="20914">MEATALLQLFLLFCPTFQAHMKVSPNQSQFSKYDPVSLRCEGPGHWAVVRNTSRRSRQRCGRDWGQFKASVCTIGALIPDDSGLYWCEGDGHRSAPLHINVRRESTPLTDVSHLLYSRSPSPSAKASPPSSEPSPSSAEPSPPSQRHLGVALLSHLLVLCPYVVSTVLMLSLCRHTRSEDSPPPLRNSNL</sequence>
<dbReference type="Proteomes" id="UP001497482">
    <property type="component" value="Chromosome 19"/>
</dbReference>
<dbReference type="SUPFAM" id="SSF48726">
    <property type="entry name" value="Immunoglobulin"/>
    <property type="match status" value="1"/>
</dbReference>
<evidence type="ECO:0000256" key="2">
    <source>
        <dbReference type="SAM" id="SignalP"/>
    </source>
</evidence>
<dbReference type="AlphaFoldDB" id="A0AAV2KS77"/>
<dbReference type="InterPro" id="IPR013783">
    <property type="entry name" value="Ig-like_fold"/>
</dbReference>